<dbReference type="AlphaFoldDB" id="A0AAP2G9T5"/>
<evidence type="ECO:0000256" key="2">
    <source>
        <dbReference type="SAM" id="MobiDB-lite"/>
    </source>
</evidence>
<dbReference type="RefSeq" id="WP_327794945.1">
    <property type="nucleotide sequence ID" value="NZ_JADQAZ010000003.1"/>
</dbReference>
<dbReference type="SUPFAM" id="SSF55174">
    <property type="entry name" value="Alpha-L RNA-binding motif"/>
    <property type="match status" value="1"/>
</dbReference>
<dbReference type="GO" id="GO:0003723">
    <property type="term" value="F:RNA binding"/>
    <property type="evidence" value="ECO:0007669"/>
    <property type="project" value="UniProtKB-KW"/>
</dbReference>
<keyword evidence="5" id="KW-1185">Reference proteome</keyword>
<dbReference type="EMBL" id="JADQAZ010000003">
    <property type="protein sequence ID" value="MBT0958724.1"/>
    <property type="molecule type" value="Genomic_DNA"/>
</dbReference>
<protein>
    <submittedName>
        <fullName evidence="4">RNA-binding S4 domain-containing protein</fullName>
    </submittedName>
</protein>
<feature type="compositionally biased region" description="Basic and acidic residues" evidence="2">
    <location>
        <begin position="90"/>
        <end position="102"/>
    </location>
</feature>
<accession>A0AAP2G9T5</accession>
<sequence length="122" mass="13804">MSEDSLRVDKWLWQARFFKTRTLAAKQVAEGKIRVNSTRISKPARAVVVGDTLTFPQGDDVRVIRIEAMGTRRGPAPEAQALYTDLAPPEPRERKSYAERGGARPTKKDRRKLMEHKGNSLD</sequence>
<feature type="domain" description="RNA-binding S4" evidence="3">
    <location>
        <begin position="6"/>
        <end position="62"/>
    </location>
</feature>
<proteinExistence type="predicted"/>
<dbReference type="CDD" id="cd00165">
    <property type="entry name" value="S4"/>
    <property type="match status" value="1"/>
</dbReference>
<name>A0AAP2G9T5_9RHOB</name>
<dbReference type="Proteomes" id="UP001315686">
    <property type="component" value="Unassembled WGS sequence"/>
</dbReference>
<evidence type="ECO:0000259" key="3">
    <source>
        <dbReference type="SMART" id="SM00363"/>
    </source>
</evidence>
<dbReference type="Gene3D" id="3.10.290.10">
    <property type="entry name" value="RNA-binding S4 domain"/>
    <property type="match status" value="1"/>
</dbReference>
<dbReference type="PROSITE" id="PS50889">
    <property type="entry name" value="S4"/>
    <property type="match status" value="1"/>
</dbReference>
<reference evidence="4 5" key="1">
    <citation type="journal article" date="2021" name="Arch. Microbiol.">
        <title>Harenicola maris gen. nov., sp. nov. isolated from the Sea of Japan shallow sediments.</title>
        <authorList>
            <person name="Romanenko L.A."/>
            <person name="Kurilenko V.V."/>
            <person name="Chernysheva N.Y."/>
            <person name="Tekutyeva L.A."/>
            <person name="Velansky P.V."/>
            <person name="Svetashev V.I."/>
            <person name="Isaeva M.P."/>
        </authorList>
    </citation>
    <scope>NUCLEOTIDE SEQUENCE [LARGE SCALE GENOMIC DNA]</scope>
    <source>
        <strain evidence="4 5">KMM 3653</strain>
    </source>
</reference>
<dbReference type="InterPro" id="IPR002942">
    <property type="entry name" value="S4_RNA-bd"/>
</dbReference>
<keyword evidence="1" id="KW-0694">RNA-binding</keyword>
<dbReference type="InterPro" id="IPR036986">
    <property type="entry name" value="S4_RNA-bd_sf"/>
</dbReference>
<dbReference type="SMART" id="SM00363">
    <property type="entry name" value="S4"/>
    <property type="match status" value="1"/>
</dbReference>
<evidence type="ECO:0000256" key="1">
    <source>
        <dbReference type="PROSITE-ProRule" id="PRU00182"/>
    </source>
</evidence>
<feature type="compositionally biased region" description="Basic residues" evidence="2">
    <location>
        <begin position="105"/>
        <end position="114"/>
    </location>
</feature>
<organism evidence="4 5">
    <name type="scientific">Harenicola maris</name>
    <dbReference type="NCBI Taxonomy" id="2841044"/>
    <lineage>
        <taxon>Bacteria</taxon>
        <taxon>Pseudomonadati</taxon>
        <taxon>Pseudomonadota</taxon>
        <taxon>Alphaproteobacteria</taxon>
        <taxon>Rhodobacterales</taxon>
        <taxon>Paracoccaceae</taxon>
        <taxon>Harenicola</taxon>
    </lineage>
</organism>
<comment type="caution">
    <text evidence="4">The sequence shown here is derived from an EMBL/GenBank/DDBJ whole genome shotgun (WGS) entry which is preliminary data.</text>
</comment>
<feature type="region of interest" description="Disordered" evidence="2">
    <location>
        <begin position="75"/>
        <end position="122"/>
    </location>
</feature>
<dbReference type="Pfam" id="PF01479">
    <property type="entry name" value="S4"/>
    <property type="match status" value="1"/>
</dbReference>
<gene>
    <name evidence="4" type="ORF">IV417_15145</name>
</gene>
<evidence type="ECO:0000313" key="4">
    <source>
        <dbReference type="EMBL" id="MBT0958724.1"/>
    </source>
</evidence>
<evidence type="ECO:0000313" key="5">
    <source>
        <dbReference type="Proteomes" id="UP001315686"/>
    </source>
</evidence>